<protein>
    <recommendedName>
        <fullName evidence="6">Large ribosomal subunit protein bL21</fullName>
    </recommendedName>
</protein>
<name>A0A1N6TAT7_9GAMM</name>
<dbReference type="GO" id="GO:0006412">
    <property type="term" value="P:translation"/>
    <property type="evidence" value="ECO:0007669"/>
    <property type="project" value="UniProtKB-UniRule"/>
</dbReference>
<dbReference type="AlphaFoldDB" id="A0A1N6TAT7"/>
<keyword evidence="3 6" id="KW-0694">RNA-binding</keyword>
<evidence type="ECO:0000256" key="7">
    <source>
        <dbReference type="RuleBase" id="RU000562"/>
    </source>
</evidence>
<keyword evidence="2 6" id="KW-0699">rRNA-binding</keyword>
<dbReference type="SUPFAM" id="SSF141091">
    <property type="entry name" value="L21p-like"/>
    <property type="match status" value="1"/>
</dbReference>
<proteinExistence type="inferred from homology"/>
<comment type="similarity">
    <text evidence="1 6 7">Belongs to the bacterial ribosomal protein bL21 family.</text>
</comment>
<dbReference type="InterPro" id="IPR001787">
    <property type="entry name" value="Ribosomal_bL21"/>
</dbReference>
<organism evidence="8 9">
    <name type="scientific">Solilutibacter tolerans</name>
    <dbReference type="NCBI Taxonomy" id="1604334"/>
    <lineage>
        <taxon>Bacteria</taxon>
        <taxon>Pseudomonadati</taxon>
        <taxon>Pseudomonadota</taxon>
        <taxon>Gammaproteobacteria</taxon>
        <taxon>Lysobacterales</taxon>
        <taxon>Lysobacteraceae</taxon>
        <taxon>Solilutibacter</taxon>
    </lineage>
</organism>
<reference evidence="9" key="1">
    <citation type="submission" date="2017-01" db="EMBL/GenBank/DDBJ databases">
        <authorList>
            <person name="Varghese N."/>
            <person name="Submissions S."/>
        </authorList>
    </citation>
    <scope>NUCLEOTIDE SEQUENCE [LARGE SCALE GENOMIC DNA]</scope>
    <source>
        <strain evidence="9">UM1</strain>
    </source>
</reference>
<dbReference type="GO" id="GO:0005840">
    <property type="term" value="C:ribosome"/>
    <property type="evidence" value="ECO:0007669"/>
    <property type="project" value="UniProtKB-KW"/>
</dbReference>
<evidence type="ECO:0000313" key="8">
    <source>
        <dbReference type="EMBL" id="SIQ50367.1"/>
    </source>
</evidence>
<evidence type="ECO:0000313" key="9">
    <source>
        <dbReference type="Proteomes" id="UP000241788"/>
    </source>
</evidence>
<keyword evidence="5 6" id="KW-0687">Ribonucleoprotein</keyword>
<evidence type="ECO:0000256" key="1">
    <source>
        <dbReference type="ARBA" id="ARBA00008563"/>
    </source>
</evidence>
<dbReference type="GO" id="GO:0019843">
    <property type="term" value="F:rRNA binding"/>
    <property type="evidence" value="ECO:0007669"/>
    <property type="project" value="UniProtKB-UniRule"/>
</dbReference>
<dbReference type="EMBL" id="FTLW01000003">
    <property type="protein sequence ID" value="SIQ50367.1"/>
    <property type="molecule type" value="Genomic_DNA"/>
</dbReference>
<dbReference type="Proteomes" id="UP000241788">
    <property type="component" value="Unassembled WGS sequence"/>
</dbReference>
<dbReference type="GO" id="GO:1990904">
    <property type="term" value="C:ribonucleoprotein complex"/>
    <property type="evidence" value="ECO:0007669"/>
    <property type="project" value="UniProtKB-KW"/>
</dbReference>
<dbReference type="InterPro" id="IPR018258">
    <property type="entry name" value="Ribosomal_bL21_CS"/>
</dbReference>
<sequence>MYAVLVTGGKQYRVMQGETLRVEKLEVEAGSEIKFDDILMLGGSDGVKLGDALKGATVSAKVVGHGRADKVKIVKFRRRKHHRKQMGHRQYYTEIEITGIAGGKK</sequence>
<dbReference type="InterPro" id="IPR036164">
    <property type="entry name" value="bL21-like_sf"/>
</dbReference>
<comment type="function">
    <text evidence="6 7">This protein binds to 23S rRNA in the presence of protein L20.</text>
</comment>
<dbReference type="GO" id="GO:0005737">
    <property type="term" value="C:cytoplasm"/>
    <property type="evidence" value="ECO:0007669"/>
    <property type="project" value="UniProtKB-ARBA"/>
</dbReference>
<keyword evidence="4 6" id="KW-0689">Ribosomal protein</keyword>
<gene>
    <name evidence="6" type="primary">rplU</name>
    <name evidence="8" type="ORF">SAMN05421546_1315</name>
</gene>
<evidence type="ECO:0000256" key="4">
    <source>
        <dbReference type="ARBA" id="ARBA00022980"/>
    </source>
</evidence>
<accession>A0A1N6TAT7</accession>
<keyword evidence="9" id="KW-1185">Reference proteome</keyword>
<dbReference type="NCBIfam" id="TIGR00061">
    <property type="entry name" value="L21"/>
    <property type="match status" value="1"/>
</dbReference>
<dbReference type="GO" id="GO:0003735">
    <property type="term" value="F:structural constituent of ribosome"/>
    <property type="evidence" value="ECO:0007669"/>
    <property type="project" value="InterPro"/>
</dbReference>
<dbReference type="STRING" id="1604334.SAMN05421546_1315"/>
<dbReference type="HAMAP" id="MF_01363">
    <property type="entry name" value="Ribosomal_bL21"/>
    <property type="match status" value="1"/>
</dbReference>
<dbReference type="PROSITE" id="PS01169">
    <property type="entry name" value="RIBOSOMAL_L21"/>
    <property type="match status" value="1"/>
</dbReference>
<dbReference type="RefSeq" id="WP_076587190.1">
    <property type="nucleotide sequence ID" value="NZ_FTLW01000003.1"/>
</dbReference>
<evidence type="ECO:0000256" key="6">
    <source>
        <dbReference type="HAMAP-Rule" id="MF_01363"/>
    </source>
</evidence>
<dbReference type="Pfam" id="PF00829">
    <property type="entry name" value="Ribosomal_L21p"/>
    <property type="match status" value="1"/>
</dbReference>
<evidence type="ECO:0000256" key="3">
    <source>
        <dbReference type="ARBA" id="ARBA00022884"/>
    </source>
</evidence>
<evidence type="ECO:0000256" key="5">
    <source>
        <dbReference type="ARBA" id="ARBA00023274"/>
    </source>
</evidence>
<comment type="subunit">
    <text evidence="6">Part of the 50S ribosomal subunit. Contacts protein L20.</text>
</comment>
<dbReference type="PANTHER" id="PTHR21349">
    <property type="entry name" value="50S RIBOSOMAL PROTEIN L21"/>
    <property type="match status" value="1"/>
</dbReference>
<dbReference type="InterPro" id="IPR028909">
    <property type="entry name" value="bL21-like"/>
</dbReference>
<evidence type="ECO:0000256" key="2">
    <source>
        <dbReference type="ARBA" id="ARBA00022730"/>
    </source>
</evidence>
<dbReference type="PANTHER" id="PTHR21349:SF0">
    <property type="entry name" value="LARGE RIBOSOMAL SUBUNIT PROTEIN BL21M"/>
    <property type="match status" value="1"/>
</dbReference>
<dbReference type="OrthoDB" id="9813334at2"/>